<comment type="caution">
    <text evidence="2">The sequence shown here is derived from an EMBL/GenBank/DDBJ whole genome shotgun (WGS) entry which is preliminary data.</text>
</comment>
<organism evidence="2 3">
    <name type="scientific">Paenibacillus ginsengarvi</name>
    <dbReference type="NCBI Taxonomy" id="400777"/>
    <lineage>
        <taxon>Bacteria</taxon>
        <taxon>Bacillati</taxon>
        <taxon>Bacillota</taxon>
        <taxon>Bacilli</taxon>
        <taxon>Bacillales</taxon>
        <taxon>Paenibacillaceae</taxon>
        <taxon>Paenibacillus</taxon>
    </lineage>
</organism>
<name>A0A3B0AWR1_9BACL</name>
<dbReference type="SUPFAM" id="SSF51126">
    <property type="entry name" value="Pectin lyase-like"/>
    <property type="match status" value="2"/>
</dbReference>
<reference evidence="2 3" key="1">
    <citation type="journal article" date="2007" name="Int. J. Syst. Evol. Microbiol.">
        <title>Paenibacillus ginsengarvi sp. nov., isolated from soil from ginseng cultivation.</title>
        <authorList>
            <person name="Yoon M.H."/>
            <person name="Ten L.N."/>
            <person name="Im W.T."/>
        </authorList>
    </citation>
    <scope>NUCLEOTIDE SEQUENCE [LARGE SCALE GENOMIC DNA]</scope>
    <source>
        <strain evidence="2 3">KCTC 13059</strain>
    </source>
</reference>
<dbReference type="InterPro" id="IPR024535">
    <property type="entry name" value="RHGA/B-epi-like_pectate_lyase"/>
</dbReference>
<accession>A0A3B0AWR1</accession>
<protein>
    <recommendedName>
        <fullName evidence="1">Rhamnogalacturonase A/B/Epimerase-like pectate lyase domain-containing protein</fullName>
    </recommendedName>
</protein>
<dbReference type="InterPro" id="IPR011050">
    <property type="entry name" value="Pectin_lyase_fold/virulence"/>
</dbReference>
<dbReference type="Proteomes" id="UP000282311">
    <property type="component" value="Unassembled WGS sequence"/>
</dbReference>
<dbReference type="OrthoDB" id="6502305at2"/>
<dbReference type="AlphaFoldDB" id="A0A3B0AWR1"/>
<dbReference type="InterPro" id="IPR012334">
    <property type="entry name" value="Pectin_lyas_fold"/>
</dbReference>
<keyword evidence="3" id="KW-1185">Reference proteome</keyword>
<evidence type="ECO:0000259" key="1">
    <source>
        <dbReference type="Pfam" id="PF12708"/>
    </source>
</evidence>
<evidence type="ECO:0000313" key="3">
    <source>
        <dbReference type="Proteomes" id="UP000282311"/>
    </source>
</evidence>
<dbReference type="Pfam" id="PF12708">
    <property type="entry name" value="Pect-lyase_RHGA_epim"/>
    <property type="match status" value="1"/>
</dbReference>
<evidence type="ECO:0000313" key="2">
    <source>
        <dbReference type="EMBL" id="RKN64614.1"/>
    </source>
</evidence>
<dbReference type="EMBL" id="RBAH01000041">
    <property type="protein sequence ID" value="RKN64614.1"/>
    <property type="molecule type" value="Genomic_DNA"/>
</dbReference>
<proteinExistence type="predicted"/>
<gene>
    <name evidence="2" type="ORF">D7M11_33545</name>
</gene>
<sequence length="648" mass="70806">MNDGVINVKGFDANGDGITDDTASIQMAVDAALAIGGGVVLCPAGTYRLSSNITFPSDVTLWFVNGAKFSIDSTVTVTINGPVTAGAYPIFSGSGTVAGNMKVDVVYPQWWGAKGDGINDDRLSLQNAFKCACTNNLTVDLLNHYTYMINSSNGSSIFDLNGPVHIVGRSTIKIGSIGDYEMLFNLKSDNISFEDFTIDDHTAGNPMTSQTGTIGKRRVSIYGFNAGVIQNIQFKRIRIKDTLGVWQITMKAKHVIIEDCIIEYASTGSPTYDRTCCYMNGENWSVRNNRFIGSPISHTCMETHGSEITVDGNFVKDFDAPLYIVNDNNAVPSIESVSIANNTFISRQGIRLWFEISNCNVNTVNIHNNSITVTGDHYGILTHYIAGANVVVDRVHITSNHFKLNAQNYAFIELYNTQGGAGYTGSVVYNRVFINDNSFTGTVKEAVKLYSQPIKHQSFKYVEFKGNTFDIAQLYTDRLIYMVDTPVAFEDVQFNDNVFNVRSVASPYTLIRMFQVGYVEANRPAIHGNVKLKNKSYSIPSGIAFNYSNTQGNLVLESNERLDHNLQTAAALYIYKGILTDIYNQSITYDQGAVAKQIRNGSAPPTSGTYNAGDYVNNVTPAAGGYMGWVCVAAGAPGTWKGFGAIQV</sequence>
<feature type="domain" description="Rhamnogalacturonase A/B/Epimerase-like pectate lyase" evidence="1">
    <location>
        <begin position="6"/>
        <end position="61"/>
    </location>
</feature>
<dbReference type="Gene3D" id="2.160.20.10">
    <property type="entry name" value="Single-stranded right-handed beta-helix, Pectin lyase-like"/>
    <property type="match status" value="2"/>
</dbReference>